<evidence type="ECO:0000313" key="1">
    <source>
        <dbReference type="EMBL" id="PTB50796.1"/>
    </source>
</evidence>
<keyword evidence="2" id="KW-1185">Reference proteome</keyword>
<reference evidence="1 2" key="1">
    <citation type="submission" date="2016-07" db="EMBL/GenBank/DDBJ databases">
        <title>Multiple horizontal gene transfer events from other fungi enriched the ability of initially mycotrophic Trichoderma (Ascomycota) to feed on dead plant biomass.</title>
        <authorList>
            <consortium name="DOE Joint Genome Institute"/>
            <person name="Aerts A."/>
            <person name="Atanasova L."/>
            <person name="Chenthamara K."/>
            <person name="Zhang J."/>
            <person name="Grujic M."/>
            <person name="Henrissat B."/>
            <person name="Kuo A."/>
            <person name="Salamov A."/>
            <person name="Lipzen A."/>
            <person name="Labutti K."/>
            <person name="Barry K."/>
            <person name="Miao Y."/>
            <person name="Rahimi M.J."/>
            <person name="Shen Q."/>
            <person name="Grigoriev I.V."/>
            <person name="Kubicek C.P."/>
            <person name="Druzhinina I.S."/>
        </authorList>
    </citation>
    <scope>NUCLEOTIDE SEQUENCE [LARGE SCALE GENOMIC DNA]</scope>
    <source>
        <strain evidence="1 2">CBS 226.95</strain>
    </source>
</reference>
<organism evidence="1 2">
    <name type="scientific">Trichoderma harzianum CBS 226.95</name>
    <dbReference type="NCBI Taxonomy" id="983964"/>
    <lineage>
        <taxon>Eukaryota</taxon>
        <taxon>Fungi</taxon>
        <taxon>Dikarya</taxon>
        <taxon>Ascomycota</taxon>
        <taxon>Pezizomycotina</taxon>
        <taxon>Sordariomycetes</taxon>
        <taxon>Hypocreomycetidae</taxon>
        <taxon>Hypocreales</taxon>
        <taxon>Hypocreaceae</taxon>
        <taxon>Trichoderma</taxon>
    </lineage>
</organism>
<gene>
    <name evidence="1" type="ORF">M431DRAFT_485503</name>
</gene>
<evidence type="ECO:0000313" key="2">
    <source>
        <dbReference type="Proteomes" id="UP000241690"/>
    </source>
</evidence>
<proteinExistence type="predicted"/>
<dbReference type="Proteomes" id="UP000241690">
    <property type="component" value="Unassembled WGS sequence"/>
</dbReference>
<dbReference type="AlphaFoldDB" id="A0A2T4A157"/>
<dbReference type="GeneID" id="36624859"/>
<protein>
    <submittedName>
        <fullName evidence="1">Uncharacterized protein</fullName>
    </submittedName>
</protein>
<name>A0A2T4A157_TRIHA</name>
<accession>A0A2T4A157</accession>
<dbReference type="RefSeq" id="XP_024770473.1">
    <property type="nucleotide sequence ID" value="XM_024916290.1"/>
</dbReference>
<sequence>MCSWGFGAALRMRLSTAMPSSDFSVEKTLKLRDQPADAVTDVVEVEHLCQSFLRRGLSGCGQERVEDLGYPALDLARRFLWGFGGVSAASSRASTAVHWSEMALNAENLYDGVVDSSSHKSKRGIQPGVPAIGGRLCAVAIEGGFSQVVHGLKASAGAVEPLPWRLDERRQPSHAQSMRLRAAYVL</sequence>
<dbReference type="EMBL" id="KZ679687">
    <property type="protein sequence ID" value="PTB50796.1"/>
    <property type="molecule type" value="Genomic_DNA"/>
</dbReference>